<gene>
    <name evidence="2" type="ORF">AB5L97_14410</name>
</gene>
<evidence type="ECO:0000313" key="2">
    <source>
        <dbReference type="EMBL" id="XDP44457.1"/>
    </source>
</evidence>
<dbReference type="RefSeq" id="WP_369045155.1">
    <property type="nucleotide sequence ID" value="NZ_CP163302.1"/>
</dbReference>
<organism evidence="2">
    <name type="scientific">Sinomonas puerhi</name>
    <dbReference type="NCBI Taxonomy" id="3238584"/>
    <lineage>
        <taxon>Bacteria</taxon>
        <taxon>Bacillati</taxon>
        <taxon>Actinomycetota</taxon>
        <taxon>Actinomycetes</taxon>
        <taxon>Micrococcales</taxon>
        <taxon>Micrococcaceae</taxon>
        <taxon>Sinomonas</taxon>
    </lineage>
</organism>
<dbReference type="AlphaFoldDB" id="A0AB39L2F7"/>
<proteinExistence type="predicted"/>
<feature type="region of interest" description="Disordered" evidence="1">
    <location>
        <begin position="112"/>
        <end position="223"/>
    </location>
</feature>
<dbReference type="Pfam" id="PF13730">
    <property type="entry name" value="HTH_36"/>
    <property type="match status" value="1"/>
</dbReference>
<evidence type="ECO:0000256" key="1">
    <source>
        <dbReference type="SAM" id="MobiDB-lite"/>
    </source>
</evidence>
<name>A0AB39L2F7_9MICC</name>
<accession>A0AB39L2F7</accession>
<dbReference type="EMBL" id="CP163302">
    <property type="protein sequence ID" value="XDP44457.1"/>
    <property type="molecule type" value="Genomic_DNA"/>
</dbReference>
<dbReference type="KEGG" id="spue:AB5L97_14410"/>
<feature type="compositionally biased region" description="Gly residues" evidence="1">
    <location>
        <begin position="205"/>
        <end position="223"/>
    </location>
</feature>
<reference evidence="2" key="1">
    <citation type="submission" date="2024-07" db="EMBL/GenBank/DDBJ databases">
        <authorList>
            <person name="fu j."/>
        </authorList>
    </citation>
    <scope>NUCLEOTIDE SEQUENCE</scope>
    <source>
        <strain evidence="2">P10A9</strain>
    </source>
</reference>
<sequence length="223" mass="23426">MELDQWIRWALAADLPSSRAIGQHAVGRVLVALAVYANRDGIAWPSTYTLADDVSGLSRRDVRNALEALEASGVISKAGKAGRATRWHLNSTDEQAGNPADRQAGEWAGEQAGNQAGEQAGEWAGGSAGYPAPNRTEEKRSRRRSAIADEDNPARANRNAVPFSSEASAPRCQSDASASTGGWGGRWEGHAGFEEGEDPEPATTGGWGSGSTLGGWGSSYGNF</sequence>
<protein>
    <submittedName>
        <fullName evidence="2">Helix-turn-helix domain-containing protein</fullName>
    </submittedName>
</protein>
<feature type="compositionally biased region" description="Low complexity" evidence="1">
    <location>
        <begin position="112"/>
        <end position="122"/>
    </location>
</feature>